<accession>A0A7G8Q4D6</accession>
<sequence length="188" mass="21270">MEEKIELRDIPNDPINEDKLPMGESRSGSNGYYFWCDQYSGRSNYAVCLHTIEAVLEKRPNLRTSCQDAICSRTCPAIKMRKEEMQVGHALYFRDRHKTLAEFQKQSEAARAGIGYRRGNSQRGFVPTDTNTIADADPIKVKRERAEPVTAPVKRNGHIDTDLASQNIIQGAINQALEELGNEHDAQY</sequence>
<protein>
    <submittedName>
        <fullName evidence="2">Uncharacterized protein</fullName>
    </submittedName>
</protein>
<dbReference type="RefSeq" id="WP_187057103.1">
    <property type="nucleotide sequence ID" value="NZ_CP060412.1"/>
</dbReference>
<dbReference type="EMBL" id="CP060412">
    <property type="protein sequence ID" value="QNK01644.1"/>
    <property type="molecule type" value="Genomic_DNA"/>
</dbReference>
<evidence type="ECO:0000313" key="2">
    <source>
        <dbReference type="EMBL" id="QNK01644.1"/>
    </source>
</evidence>
<proteinExistence type="predicted"/>
<feature type="region of interest" description="Disordered" evidence="1">
    <location>
        <begin position="1"/>
        <end position="23"/>
    </location>
</feature>
<dbReference type="Proteomes" id="UP000515873">
    <property type="component" value="Chromosome"/>
</dbReference>
<evidence type="ECO:0000256" key="1">
    <source>
        <dbReference type="SAM" id="MobiDB-lite"/>
    </source>
</evidence>
<keyword evidence="3" id="KW-1185">Reference proteome</keyword>
<dbReference type="KEGG" id="dtl:H8F01_00240"/>
<gene>
    <name evidence="2" type="ORF">H8F01_00240</name>
</gene>
<dbReference type="AlphaFoldDB" id="A0A7G8Q4D6"/>
<organism evidence="2 3">
    <name type="scientific">Dyella telluris</name>
    <dbReference type="NCBI Taxonomy" id="2763498"/>
    <lineage>
        <taxon>Bacteria</taxon>
        <taxon>Pseudomonadati</taxon>
        <taxon>Pseudomonadota</taxon>
        <taxon>Gammaproteobacteria</taxon>
        <taxon>Lysobacterales</taxon>
        <taxon>Rhodanobacteraceae</taxon>
        <taxon>Dyella</taxon>
    </lineage>
</organism>
<reference evidence="2 3" key="1">
    <citation type="submission" date="2020-08" db="EMBL/GenBank/DDBJ databases">
        <title>Dyella sp. G9 isolated from forest soil.</title>
        <authorList>
            <person name="Fu J."/>
            <person name="Qiu L."/>
        </authorList>
    </citation>
    <scope>NUCLEOTIDE SEQUENCE [LARGE SCALE GENOMIC DNA]</scope>
    <source>
        <strain evidence="2 3">G9</strain>
    </source>
</reference>
<name>A0A7G8Q4D6_9GAMM</name>
<evidence type="ECO:0000313" key="3">
    <source>
        <dbReference type="Proteomes" id="UP000515873"/>
    </source>
</evidence>
<feature type="compositionally biased region" description="Basic and acidic residues" evidence="1">
    <location>
        <begin position="1"/>
        <end position="21"/>
    </location>
</feature>